<dbReference type="AlphaFoldDB" id="A0A2S8G7U0"/>
<evidence type="ECO:0000313" key="3">
    <source>
        <dbReference type="Proteomes" id="UP000238322"/>
    </source>
</evidence>
<dbReference type="CDD" id="cd01741">
    <property type="entry name" value="GATase1_1"/>
    <property type="match status" value="1"/>
</dbReference>
<sequence length="234" mass="25482">MKIGILQAGYVTESLAKTYGQYPEMFQRLLAGNGFEFETFVVVADEFPRNVNTCDGWLITGSGDGAYEPHAYIPKLEALIRAIYAAEIPLVGICFGHQIMAQALGGKVTQFEAGWNIGQIRYESSSGNVRCLAMHQDQVVIAPANSEVIASSEFCANAGRNGFKALSYQFHPEFSPEYTRDSIAAKSGSSLSEDQAEKAISTIGESNDSDQIARQLAEFFISANQARQNSEEAI</sequence>
<dbReference type="EMBL" id="PUHY01000001">
    <property type="protein sequence ID" value="PQO40507.1"/>
    <property type="molecule type" value="Genomic_DNA"/>
</dbReference>
<reference evidence="2 3" key="1">
    <citation type="submission" date="2018-02" db="EMBL/GenBank/DDBJ databases">
        <title>Comparative genomes isolates from brazilian mangrove.</title>
        <authorList>
            <person name="Araujo J.E."/>
            <person name="Taketani R.G."/>
            <person name="Silva M.C.P."/>
            <person name="Loureco M.V."/>
            <person name="Andreote F.D."/>
        </authorList>
    </citation>
    <scope>NUCLEOTIDE SEQUENCE [LARGE SCALE GENOMIC DNA]</scope>
    <source>
        <strain evidence="2 3">Hex-1 MGV</strain>
    </source>
</reference>
<gene>
    <name evidence="2" type="ORF">C5Y83_00820</name>
</gene>
<dbReference type="Pfam" id="PF00117">
    <property type="entry name" value="GATase"/>
    <property type="match status" value="1"/>
</dbReference>
<dbReference type="InterPro" id="IPR044992">
    <property type="entry name" value="ChyE-like"/>
</dbReference>
<proteinExistence type="predicted"/>
<dbReference type="Proteomes" id="UP000238322">
    <property type="component" value="Unassembled WGS sequence"/>
</dbReference>
<evidence type="ECO:0000259" key="1">
    <source>
        <dbReference type="Pfam" id="PF00117"/>
    </source>
</evidence>
<evidence type="ECO:0000313" key="2">
    <source>
        <dbReference type="EMBL" id="PQO40507.1"/>
    </source>
</evidence>
<dbReference type="PROSITE" id="PS51273">
    <property type="entry name" value="GATASE_TYPE_1"/>
    <property type="match status" value="1"/>
</dbReference>
<dbReference type="GO" id="GO:0005829">
    <property type="term" value="C:cytosol"/>
    <property type="evidence" value="ECO:0007669"/>
    <property type="project" value="TreeGrafter"/>
</dbReference>
<dbReference type="Gene3D" id="3.40.50.880">
    <property type="match status" value="1"/>
</dbReference>
<protein>
    <submittedName>
        <fullName evidence="2">Glutamine amidotransferase</fullName>
    </submittedName>
</protein>
<dbReference type="PANTHER" id="PTHR42695">
    <property type="entry name" value="GLUTAMINE AMIDOTRANSFERASE YLR126C-RELATED"/>
    <property type="match status" value="1"/>
</dbReference>
<organism evidence="2 3">
    <name type="scientific">Blastopirellula marina</name>
    <dbReference type="NCBI Taxonomy" id="124"/>
    <lineage>
        <taxon>Bacteria</taxon>
        <taxon>Pseudomonadati</taxon>
        <taxon>Planctomycetota</taxon>
        <taxon>Planctomycetia</taxon>
        <taxon>Pirellulales</taxon>
        <taxon>Pirellulaceae</taxon>
        <taxon>Blastopirellula</taxon>
    </lineage>
</organism>
<feature type="domain" description="Glutamine amidotransferase" evidence="1">
    <location>
        <begin position="22"/>
        <end position="183"/>
    </location>
</feature>
<comment type="caution">
    <text evidence="2">The sequence shown here is derived from an EMBL/GenBank/DDBJ whole genome shotgun (WGS) entry which is preliminary data.</text>
</comment>
<name>A0A2S8G7U0_9BACT</name>
<accession>A0A2S8G7U0</accession>
<dbReference type="PANTHER" id="PTHR42695:SF5">
    <property type="entry name" value="GLUTAMINE AMIDOTRANSFERASE YLR126C-RELATED"/>
    <property type="match status" value="1"/>
</dbReference>
<keyword evidence="2" id="KW-0808">Transferase</keyword>
<dbReference type="OrthoDB" id="9813383at2"/>
<dbReference type="SUPFAM" id="SSF52317">
    <property type="entry name" value="Class I glutamine amidotransferase-like"/>
    <property type="match status" value="1"/>
</dbReference>
<dbReference type="RefSeq" id="WP_105327743.1">
    <property type="nucleotide sequence ID" value="NZ_PUHY01000001.1"/>
</dbReference>
<keyword evidence="2" id="KW-0315">Glutamine amidotransferase</keyword>
<dbReference type="GO" id="GO:0016740">
    <property type="term" value="F:transferase activity"/>
    <property type="evidence" value="ECO:0007669"/>
    <property type="project" value="UniProtKB-KW"/>
</dbReference>
<dbReference type="InterPro" id="IPR017926">
    <property type="entry name" value="GATASE"/>
</dbReference>
<dbReference type="InterPro" id="IPR029062">
    <property type="entry name" value="Class_I_gatase-like"/>
</dbReference>